<dbReference type="PANTHER" id="PTHR30622">
    <property type="entry name" value="UNDECAPRENYL-DIPHOSPHATASE"/>
    <property type="match status" value="1"/>
</dbReference>
<name>A0A1W1XPS4_9CLOT</name>
<feature type="transmembrane region" description="Helical" evidence="17">
    <location>
        <begin position="88"/>
        <end position="105"/>
    </location>
</feature>
<evidence type="ECO:0000256" key="3">
    <source>
        <dbReference type="ARBA" id="ARBA00012374"/>
    </source>
</evidence>
<evidence type="ECO:0000256" key="15">
    <source>
        <dbReference type="ARBA" id="ARBA00032932"/>
    </source>
</evidence>
<evidence type="ECO:0000256" key="13">
    <source>
        <dbReference type="ARBA" id="ARBA00023316"/>
    </source>
</evidence>
<dbReference type="OrthoDB" id="9808289at2"/>
<keyword evidence="8 17" id="KW-0133">Cell shape</keyword>
<dbReference type="EC" id="3.6.1.27" evidence="3 17"/>
<reference evidence="18 19" key="1">
    <citation type="submission" date="2017-04" db="EMBL/GenBank/DDBJ databases">
        <authorList>
            <person name="Afonso C.L."/>
            <person name="Miller P.J."/>
            <person name="Scott M.A."/>
            <person name="Spackman E."/>
            <person name="Goraichik I."/>
            <person name="Dimitrov K.M."/>
            <person name="Suarez D.L."/>
            <person name="Swayne D.E."/>
        </authorList>
    </citation>
    <scope>NUCLEOTIDE SEQUENCE [LARGE SCALE GENOMIC DNA]</scope>
    <source>
        <strain evidence="18 19">DSM 12555</strain>
    </source>
</reference>
<dbReference type="InterPro" id="IPR003824">
    <property type="entry name" value="UppP"/>
</dbReference>
<evidence type="ECO:0000256" key="2">
    <source>
        <dbReference type="ARBA" id="ARBA00010621"/>
    </source>
</evidence>
<comment type="catalytic activity">
    <reaction evidence="16 17">
        <text>di-trans,octa-cis-undecaprenyl diphosphate + H2O = di-trans,octa-cis-undecaprenyl phosphate + phosphate + H(+)</text>
        <dbReference type="Rhea" id="RHEA:28094"/>
        <dbReference type="ChEBI" id="CHEBI:15377"/>
        <dbReference type="ChEBI" id="CHEBI:15378"/>
        <dbReference type="ChEBI" id="CHEBI:43474"/>
        <dbReference type="ChEBI" id="CHEBI:58405"/>
        <dbReference type="ChEBI" id="CHEBI:60392"/>
        <dbReference type="EC" id="3.6.1.27"/>
    </reaction>
</comment>
<keyword evidence="13 17" id="KW-0961">Cell wall biogenesis/degradation</keyword>
<keyword evidence="12 17" id="KW-0046">Antibiotic resistance</keyword>
<dbReference type="Pfam" id="PF02673">
    <property type="entry name" value="BacA"/>
    <property type="match status" value="1"/>
</dbReference>
<evidence type="ECO:0000313" key="19">
    <source>
        <dbReference type="Proteomes" id="UP000192468"/>
    </source>
</evidence>
<keyword evidence="6 17" id="KW-0812">Transmembrane</keyword>
<feature type="transmembrane region" description="Helical" evidence="17">
    <location>
        <begin position="253"/>
        <end position="276"/>
    </location>
</feature>
<comment type="miscellaneous">
    <text evidence="17">Bacitracin is thought to be involved in the inhibition of peptidoglycan synthesis by sequestering undecaprenyl diphosphate, thereby reducing the pool of lipid carrier available.</text>
</comment>
<dbReference type="HAMAP" id="MF_01006">
    <property type="entry name" value="Undec_diphosphatase"/>
    <property type="match status" value="1"/>
</dbReference>
<evidence type="ECO:0000256" key="14">
    <source>
        <dbReference type="ARBA" id="ARBA00032707"/>
    </source>
</evidence>
<dbReference type="GO" id="GO:0046677">
    <property type="term" value="P:response to antibiotic"/>
    <property type="evidence" value="ECO:0007669"/>
    <property type="project" value="UniProtKB-UniRule"/>
</dbReference>
<dbReference type="GO" id="GO:0008360">
    <property type="term" value="P:regulation of cell shape"/>
    <property type="evidence" value="ECO:0007669"/>
    <property type="project" value="UniProtKB-KW"/>
</dbReference>
<dbReference type="EMBL" id="FWXH01000010">
    <property type="protein sequence ID" value="SMC25874.1"/>
    <property type="molecule type" value="Genomic_DNA"/>
</dbReference>
<evidence type="ECO:0000256" key="11">
    <source>
        <dbReference type="ARBA" id="ARBA00023136"/>
    </source>
</evidence>
<dbReference type="AlphaFoldDB" id="A0A1W1XPS4"/>
<feature type="transmembrane region" description="Helical" evidence="17">
    <location>
        <begin position="221"/>
        <end position="241"/>
    </location>
</feature>
<dbReference type="NCBIfam" id="NF001389">
    <property type="entry name" value="PRK00281.1-2"/>
    <property type="match status" value="1"/>
</dbReference>
<dbReference type="NCBIfam" id="TIGR00753">
    <property type="entry name" value="undec_PP_bacA"/>
    <property type="match status" value="1"/>
</dbReference>
<comment type="subcellular location">
    <subcellularLocation>
        <location evidence="1 17">Cell membrane</location>
        <topology evidence="1 17">Multi-pass membrane protein</topology>
    </subcellularLocation>
</comment>
<evidence type="ECO:0000256" key="7">
    <source>
        <dbReference type="ARBA" id="ARBA00022801"/>
    </source>
</evidence>
<comment type="function">
    <text evidence="17">Catalyzes the dephosphorylation of undecaprenyl diphosphate (UPP). Confers resistance to bacitracin.</text>
</comment>
<keyword evidence="10 17" id="KW-1133">Transmembrane helix</keyword>
<keyword evidence="7 17" id="KW-0378">Hydrolase</keyword>
<gene>
    <name evidence="17" type="primary">uppP</name>
    <name evidence="18" type="ORF">SAMN02745134_02612</name>
</gene>
<evidence type="ECO:0000256" key="6">
    <source>
        <dbReference type="ARBA" id="ARBA00022692"/>
    </source>
</evidence>
<dbReference type="GO" id="GO:0005886">
    <property type="term" value="C:plasma membrane"/>
    <property type="evidence" value="ECO:0007669"/>
    <property type="project" value="UniProtKB-SubCell"/>
</dbReference>
<dbReference type="GO" id="GO:0071555">
    <property type="term" value="P:cell wall organization"/>
    <property type="evidence" value="ECO:0007669"/>
    <property type="project" value="UniProtKB-KW"/>
</dbReference>
<dbReference type="GO" id="GO:0050380">
    <property type="term" value="F:undecaprenyl-diphosphatase activity"/>
    <property type="evidence" value="ECO:0007669"/>
    <property type="project" value="UniProtKB-UniRule"/>
</dbReference>
<evidence type="ECO:0000256" key="1">
    <source>
        <dbReference type="ARBA" id="ARBA00004651"/>
    </source>
</evidence>
<evidence type="ECO:0000313" key="18">
    <source>
        <dbReference type="EMBL" id="SMC25874.1"/>
    </source>
</evidence>
<dbReference type="GO" id="GO:0009252">
    <property type="term" value="P:peptidoglycan biosynthetic process"/>
    <property type="evidence" value="ECO:0007669"/>
    <property type="project" value="UniProtKB-KW"/>
</dbReference>
<organism evidence="18 19">
    <name type="scientific">Clostridium acidisoli DSM 12555</name>
    <dbReference type="NCBI Taxonomy" id="1121291"/>
    <lineage>
        <taxon>Bacteria</taxon>
        <taxon>Bacillati</taxon>
        <taxon>Bacillota</taxon>
        <taxon>Clostridia</taxon>
        <taxon>Eubacteriales</taxon>
        <taxon>Clostridiaceae</taxon>
        <taxon>Clostridium</taxon>
    </lineage>
</organism>
<evidence type="ECO:0000256" key="16">
    <source>
        <dbReference type="ARBA" id="ARBA00047594"/>
    </source>
</evidence>
<feature type="transmembrane region" description="Helical" evidence="17">
    <location>
        <begin position="48"/>
        <end position="66"/>
    </location>
</feature>
<feature type="transmembrane region" description="Helical" evidence="17">
    <location>
        <begin position="183"/>
        <end position="209"/>
    </location>
</feature>
<dbReference type="NCBIfam" id="NF001390">
    <property type="entry name" value="PRK00281.1-4"/>
    <property type="match status" value="1"/>
</dbReference>
<evidence type="ECO:0000256" key="17">
    <source>
        <dbReference type="HAMAP-Rule" id="MF_01006"/>
    </source>
</evidence>
<evidence type="ECO:0000256" key="5">
    <source>
        <dbReference type="ARBA" id="ARBA00022475"/>
    </source>
</evidence>
<feature type="transmembrane region" description="Helical" evidence="17">
    <location>
        <begin position="6"/>
        <end position="27"/>
    </location>
</feature>
<dbReference type="PANTHER" id="PTHR30622:SF3">
    <property type="entry name" value="UNDECAPRENYL-DIPHOSPHATASE"/>
    <property type="match status" value="1"/>
</dbReference>
<accession>A0A1W1XPS4</accession>
<proteinExistence type="inferred from homology"/>
<dbReference type="STRING" id="1121291.SAMN02745134_02612"/>
<keyword evidence="11 17" id="KW-0472">Membrane</keyword>
<keyword evidence="5 17" id="KW-1003">Cell membrane</keyword>
<comment type="similarity">
    <text evidence="2 17">Belongs to the UppP family.</text>
</comment>
<evidence type="ECO:0000256" key="10">
    <source>
        <dbReference type="ARBA" id="ARBA00022989"/>
    </source>
</evidence>
<keyword evidence="19" id="KW-1185">Reference proteome</keyword>
<dbReference type="Proteomes" id="UP000192468">
    <property type="component" value="Unassembled WGS sequence"/>
</dbReference>
<keyword evidence="9 17" id="KW-0573">Peptidoglycan synthesis</keyword>
<evidence type="ECO:0000256" key="4">
    <source>
        <dbReference type="ARBA" id="ARBA00021581"/>
    </source>
</evidence>
<evidence type="ECO:0000256" key="8">
    <source>
        <dbReference type="ARBA" id="ARBA00022960"/>
    </source>
</evidence>
<feature type="transmembrane region" description="Helical" evidence="17">
    <location>
        <begin position="154"/>
        <end position="171"/>
    </location>
</feature>
<evidence type="ECO:0000256" key="9">
    <source>
        <dbReference type="ARBA" id="ARBA00022984"/>
    </source>
</evidence>
<feature type="transmembrane region" description="Helical" evidence="17">
    <location>
        <begin position="117"/>
        <end position="134"/>
    </location>
</feature>
<dbReference type="RefSeq" id="WP_084116434.1">
    <property type="nucleotide sequence ID" value="NZ_FWXH01000010.1"/>
</dbReference>
<evidence type="ECO:0000256" key="12">
    <source>
        <dbReference type="ARBA" id="ARBA00023251"/>
    </source>
</evidence>
<protein>
    <recommendedName>
        <fullName evidence="4 17">Undecaprenyl-diphosphatase</fullName>
        <ecNumber evidence="3 17">3.6.1.27</ecNumber>
    </recommendedName>
    <alternativeName>
        <fullName evidence="15 17">Bacitracin resistance protein</fullName>
    </alternativeName>
    <alternativeName>
        <fullName evidence="14 17">Undecaprenyl pyrophosphate phosphatase</fullName>
    </alternativeName>
</protein>
<sequence length="279" mass="30765">MSANFLIIIKVIILGIVEGVTEFLPVSSTGHLIMFNDFLNFNGKFSDLFDIVIQLGAILAVVVLFWDKLLESLKTVVDPTFKSFGSKLWRNLIIAFIPSGLIGVLTHKFVNAHLMKVLPVSLALLVGGIFMILAENKFRKNSRTKDIADVTVKQAFVIGCFQCLSVIWPGFSRSASTIIGGWIVGLSTVAAAEFSFFLAIPTMIIATGYELISNMSSITGAQFLQIAIGFIVSFIVALLVVEKFMNFLKKRPMRVFAIYRIIFSVIFLILAVTKIINVA</sequence>